<dbReference type="KEGG" id="sta:STHERM_c21250"/>
<dbReference type="Pfam" id="PF03548">
    <property type="entry name" value="LolA"/>
    <property type="match status" value="1"/>
</dbReference>
<dbReference type="SUPFAM" id="SSF89392">
    <property type="entry name" value="Prokaryotic lipoproteins and lipoprotein localization factors"/>
    <property type="match status" value="1"/>
</dbReference>
<dbReference type="RefSeq" id="WP_013314894.1">
    <property type="nucleotide sequence ID" value="NC_014484.1"/>
</dbReference>
<dbReference type="AlphaFoldDB" id="E0RR79"/>
<name>E0RR79_WINT6</name>
<dbReference type="Gene3D" id="2.50.20.10">
    <property type="entry name" value="Lipoprotein localisation LolA/LolB/LppX"/>
    <property type="match status" value="1"/>
</dbReference>
<evidence type="ECO:0000256" key="1">
    <source>
        <dbReference type="ARBA" id="ARBA00022729"/>
    </source>
</evidence>
<dbReference type="InterPro" id="IPR004564">
    <property type="entry name" value="OM_lipoprot_carrier_LolA-like"/>
</dbReference>
<reference evidence="2 3" key="2">
    <citation type="journal article" date="2010" name="J. Bacteriol.">
        <title>Genome sequence of the polysaccharide-degrading, thermophilic anaerobe Spirochaeta thermophila DSM 6192.</title>
        <authorList>
            <person name="Angelov A."/>
            <person name="Liebl S."/>
            <person name="Ballschmiter M."/>
            <person name="Bomeke M."/>
            <person name="Lehmann R."/>
            <person name="Liesegang H."/>
            <person name="Daniel R."/>
            <person name="Liebl W."/>
        </authorList>
    </citation>
    <scope>NUCLEOTIDE SEQUENCE [LARGE SCALE GENOMIC DNA]</scope>
    <source>
        <strain evidence="3">ATCC 49972 / DSM 6192 / RI 19.B1</strain>
    </source>
</reference>
<protein>
    <recommendedName>
        <fullName evidence="4">Outer membrane lipoprotein carrier protein LolA</fullName>
    </recommendedName>
</protein>
<dbReference type="PANTHER" id="PTHR35869">
    <property type="entry name" value="OUTER-MEMBRANE LIPOPROTEIN CARRIER PROTEIN"/>
    <property type="match status" value="1"/>
</dbReference>
<organism evidence="2 3">
    <name type="scientific">Winmispira thermophila (strain ATCC 49972 / DSM 6192 / RI 19.B1)</name>
    <name type="common">Spirochaeta thermophila</name>
    <dbReference type="NCBI Taxonomy" id="665571"/>
    <lineage>
        <taxon>Bacteria</taxon>
        <taxon>Pseudomonadati</taxon>
        <taxon>Spirochaetota</taxon>
        <taxon>Spirochaetia</taxon>
        <taxon>Winmispirales</taxon>
        <taxon>Winmispiraceae</taxon>
        <taxon>Winmispira</taxon>
    </lineage>
</organism>
<dbReference type="EMBL" id="CP001698">
    <property type="protein sequence ID" value="ADN03056.1"/>
    <property type="molecule type" value="Genomic_DNA"/>
</dbReference>
<dbReference type="HOGENOM" id="CLU_103354_0_0_12"/>
<dbReference type="eggNOG" id="COG2834">
    <property type="taxonomic scope" value="Bacteria"/>
</dbReference>
<gene>
    <name evidence="2" type="ordered locus">STHERM_c21250</name>
</gene>
<dbReference type="InterPro" id="IPR029046">
    <property type="entry name" value="LolA/LolB/LppX"/>
</dbReference>
<reference key="1">
    <citation type="submission" date="2009-08" db="EMBL/GenBank/DDBJ databases">
        <title>The genome sequence of Spirochaeta thermophila DSM6192.</title>
        <authorList>
            <person name="Angelov A."/>
            <person name="Mientus M."/>
            <person name="Wittenberg S."/>
            <person name="Lehmann R."/>
            <person name="Liesegang H."/>
            <person name="Daniel R."/>
            <person name="Liebl W."/>
        </authorList>
    </citation>
    <scope>NUCLEOTIDE SEQUENCE</scope>
    <source>
        <strain>DSM 6192</strain>
    </source>
</reference>
<sequence>MVKRLTAAWVCVLWVTGGLVGQEVLTAQQFFEQVAQRYAQIKDYVADITITTPQSVMRGTLFYKRPGKLRIDFSEPEDQVLVSTGEELLIYVPSERVVLQQSLSGSGLQLATGEGLALLRRNYSIAYLEGPGYVSLDPEELVAAGKGSPEPVVKLNLTWRSTRVGFRQIIMSVGQDGYMRRLKGVTVDYQEVTFDFVNIRVNQNLPDARFEYDSPPSANVYYNFLFNPES</sequence>
<keyword evidence="1" id="KW-0732">Signal</keyword>
<evidence type="ECO:0000313" key="2">
    <source>
        <dbReference type="EMBL" id="ADN03056.1"/>
    </source>
</evidence>
<evidence type="ECO:0000313" key="3">
    <source>
        <dbReference type="Proteomes" id="UP000001296"/>
    </source>
</evidence>
<evidence type="ECO:0008006" key="4">
    <source>
        <dbReference type="Google" id="ProtNLM"/>
    </source>
</evidence>
<dbReference type="PaxDb" id="665571-STHERM_c21250"/>
<accession>E0RR79</accession>
<dbReference type="Proteomes" id="UP000001296">
    <property type="component" value="Chromosome"/>
</dbReference>
<dbReference type="PANTHER" id="PTHR35869:SF1">
    <property type="entry name" value="OUTER-MEMBRANE LIPOPROTEIN CARRIER PROTEIN"/>
    <property type="match status" value="1"/>
</dbReference>
<dbReference type="CDD" id="cd16325">
    <property type="entry name" value="LolA"/>
    <property type="match status" value="1"/>
</dbReference>
<proteinExistence type="predicted"/>